<dbReference type="RefSeq" id="XP_060281041.1">
    <property type="nucleotide sequence ID" value="XM_060428631.1"/>
</dbReference>
<dbReference type="Gene3D" id="2.130.10.10">
    <property type="entry name" value="YVTN repeat-like/Quinoprotein amine dehydrogenase"/>
    <property type="match status" value="3"/>
</dbReference>
<dbReference type="SUPFAM" id="SSF50978">
    <property type="entry name" value="WD40 repeat-like"/>
    <property type="match status" value="2"/>
</dbReference>
<keyword evidence="3 7" id="KW-0853">WD repeat</keyword>
<dbReference type="Proteomes" id="UP001244011">
    <property type="component" value="Unassembled WGS sequence"/>
</dbReference>
<feature type="repeat" description="WD" evidence="7">
    <location>
        <begin position="801"/>
        <end position="831"/>
    </location>
</feature>
<comment type="caution">
    <text evidence="8">The sequence shown here is derived from an EMBL/GenBank/DDBJ whole genome shotgun (WGS) entry which is preliminary data.</text>
</comment>
<dbReference type="PANTHER" id="PTHR14344">
    <property type="entry name" value="WD REPEAT PROTEIN"/>
    <property type="match status" value="1"/>
</dbReference>
<dbReference type="PANTHER" id="PTHR14344:SF3">
    <property type="entry name" value="WD REPEAT-CONTAINING PROTEIN 6"/>
    <property type="match status" value="1"/>
</dbReference>
<accession>A0AAJ0BUP3</accession>
<evidence type="ECO:0000313" key="9">
    <source>
        <dbReference type="Proteomes" id="UP001244011"/>
    </source>
</evidence>
<evidence type="ECO:0000256" key="4">
    <source>
        <dbReference type="ARBA" id="ARBA00022694"/>
    </source>
</evidence>
<dbReference type="InterPro" id="IPR015943">
    <property type="entry name" value="WD40/YVTN_repeat-like_dom_sf"/>
</dbReference>
<dbReference type="InterPro" id="IPR019775">
    <property type="entry name" value="WD40_repeat_CS"/>
</dbReference>
<evidence type="ECO:0000256" key="3">
    <source>
        <dbReference type="ARBA" id="ARBA00022574"/>
    </source>
</evidence>
<gene>
    <name evidence="8" type="ORF">QBC33DRAFT_546144</name>
</gene>
<name>A0AAJ0BUP3_9PEZI</name>
<dbReference type="SMART" id="SM00320">
    <property type="entry name" value="WD40"/>
    <property type="match status" value="8"/>
</dbReference>
<feature type="repeat" description="WD" evidence="7">
    <location>
        <begin position="848"/>
        <end position="888"/>
    </location>
</feature>
<evidence type="ECO:0000256" key="1">
    <source>
        <dbReference type="ARBA" id="ARBA00004496"/>
    </source>
</evidence>
<dbReference type="PROSITE" id="PS00678">
    <property type="entry name" value="WD_REPEATS_1"/>
    <property type="match status" value="1"/>
</dbReference>
<dbReference type="GO" id="GO:0030488">
    <property type="term" value="P:tRNA methylation"/>
    <property type="evidence" value="ECO:0007669"/>
    <property type="project" value="TreeGrafter"/>
</dbReference>
<proteinExistence type="inferred from homology"/>
<organism evidence="8 9">
    <name type="scientific">Phialemonium atrogriseum</name>
    <dbReference type="NCBI Taxonomy" id="1093897"/>
    <lineage>
        <taxon>Eukaryota</taxon>
        <taxon>Fungi</taxon>
        <taxon>Dikarya</taxon>
        <taxon>Ascomycota</taxon>
        <taxon>Pezizomycotina</taxon>
        <taxon>Sordariomycetes</taxon>
        <taxon>Sordariomycetidae</taxon>
        <taxon>Cephalothecales</taxon>
        <taxon>Cephalothecaceae</taxon>
        <taxon>Phialemonium</taxon>
    </lineage>
</organism>
<dbReference type="GeneID" id="85311818"/>
<dbReference type="GO" id="GO:0005737">
    <property type="term" value="C:cytoplasm"/>
    <property type="evidence" value="ECO:0007669"/>
    <property type="project" value="UniProtKB-SubCell"/>
</dbReference>
<feature type="repeat" description="WD" evidence="7">
    <location>
        <begin position="206"/>
        <end position="255"/>
    </location>
</feature>
<evidence type="ECO:0000256" key="7">
    <source>
        <dbReference type="PROSITE-ProRule" id="PRU00221"/>
    </source>
</evidence>
<sequence>MSQDSEAPRALKQDFLQCPVTALAFFESANGRQYVVAGEDAWIRIYDPKLCRLRGQLRVFSSQAVHGMQASSAGLLVWGDKSVTTVPAAALEAILEGTHVEAPVEAQAPDWIYDGSLSPYDPRVGVLITAHNEIVSFSVDSVENRHVIVFGEVISPSRPILYSGAVSWTAERCVLVAAGTVFGEIVVWECCFDGESSSRSEVLFVLTGHEGSVFGVDISPELELTTGCKTRLLASCSDDRTIRVWDITRGADLARTIDGAYIKSLGEARETGFTASSEIDATHDVDASRCLAATMGHGSRIWHVKFACPTAHTGTSMSPVSVYSFGEDATAQKWALCLGGDRPTIPSKSAVLNSSNWLPGALNNVEKFVCHKGKHIWSAAVTTAGKSDPLVTTGGADGKITLLGWVDKDVATDSTNKDNSSRSVSNLTDGTVSLSYQDVSESISGTGNYLPDASPIVKKTAKNGFLRYVFLSEDRLLVSTKSGRTLVGNMGKELSWAEVDVSDAVREDLKSHIISRSPGFGAAFLGSTSGRLYLFREEHGMQEIATFSGKIADLLFLPKPSERAETAIAVGSGVEKERVFTILVTILGSTQATLLTFAISEESTSVERLPICLDKGVATSAAICGDFMVIGTRSGVVAVYTRTPDGFARRASRLDCKNKDAVTSIVTLPPLDGDTATGFLATFRDGNYRIYEIQGDEDEVALILRHETSPPLGPILEGAWFAQTPNGDLDLIICGFRSRSFVMWNETKQQEIADVECGGGHRTFDYMSNRDKVERMRFVYTKASYMDIYSQSRMSLRTLRPGSHGREIRAVATNGKYLATGGEDTCIRIWEYAHDGAPPEDLRCLAVLEKHTAGVRCLKWYGEEYLISCSGNEEVYVWRVTSLRSKYKGLAVICEAVFSDFTPLRDLRIMDFVVGEGEEDDDGMHISMTFSNSSLKTYRYSQDQGFKLLAEGLYTGACLTQIRHLRLPGGAMRVLTASTDGHVAIWKGEKSTPQDKTCDISRYTLVLATKLHQNTIISLDIRDDATEGGISWQVVTSGDDNALGILDISWRGEHASLTVTSRARVKDAHAAAVTSAVIMERAGPSTLVATVSNDQRIKVWRIEKVPRKGNRVALVENQYSAIADPGDLEVFAPGKLMVAGVGMEAWSWSPRSI</sequence>
<comment type="similarity">
    <text evidence="6">Belongs to the WD repeat WDR6 family.</text>
</comment>
<reference evidence="8" key="1">
    <citation type="submission" date="2023-06" db="EMBL/GenBank/DDBJ databases">
        <title>Genome-scale phylogeny and comparative genomics of the fungal order Sordariales.</title>
        <authorList>
            <consortium name="Lawrence Berkeley National Laboratory"/>
            <person name="Hensen N."/>
            <person name="Bonometti L."/>
            <person name="Westerberg I."/>
            <person name="Brannstrom I.O."/>
            <person name="Guillou S."/>
            <person name="Cros-Aarteil S."/>
            <person name="Calhoun S."/>
            <person name="Haridas S."/>
            <person name="Kuo A."/>
            <person name="Mondo S."/>
            <person name="Pangilinan J."/>
            <person name="Riley R."/>
            <person name="Labutti K."/>
            <person name="Andreopoulos B."/>
            <person name="Lipzen A."/>
            <person name="Chen C."/>
            <person name="Yanf M."/>
            <person name="Daum C."/>
            <person name="Ng V."/>
            <person name="Clum A."/>
            <person name="Steindorff A."/>
            <person name="Ohm R."/>
            <person name="Martin F."/>
            <person name="Silar P."/>
            <person name="Natvig D."/>
            <person name="Lalanne C."/>
            <person name="Gautier V."/>
            <person name="Ament-Velasquez S.L."/>
            <person name="Kruys A."/>
            <person name="Hutchinson M.I."/>
            <person name="Powell A.J."/>
            <person name="Barry K."/>
            <person name="Miller A.N."/>
            <person name="Grigoriev I.V."/>
            <person name="Debuchy R."/>
            <person name="Gladieux P."/>
            <person name="Thoren M.H."/>
            <person name="Johannesson H."/>
        </authorList>
    </citation>
    <scope>NUCLEOTIDE SEQUENCE</scope>
    <source>
        <strain evidence="8">8032-3</strain>
    </source>
</reference>
<keyword evidence="4" id="KW-0819">tRNA processing</keyword>
<dbReference type="InterPro" id="IPR036322">
    <property type="entry name" value="WD40_repeat_dom_sf"/>
</dbReference>
<dbReference type="PROSITE" id="PS50294">
    <property type="entry name" value="WD_REPEATS_REGION"/>
    <property type="match status" value="1"/>
</dbReference>
<keyword evidence="2" id="KW-0963">Cytoplasm</keyword>
<keyword evidence="5" id="KW-0677">Repeat</keyword>
<comment type="subcellular location">
    <subcellularLocation>
        <location evidence="1">Cytoplasm</location>
    </subcellularLocation>
</comment>
<dbReference type="InterPro" id="IPR051973">
    <property type="entry name" value="tRNA_Anticodon_Mtase-Reg"/>
</dbReference>
<evidence type="ECO:0000256" key="2">
    <source>
        <dbReference type="ARBA" id="ARBA00022490"/>
    </source>
</evidence>
<dbReference type="InterPro" id="IPR001680">
    <property type="entry name" value="WD40_rpt"/>
</dbReference>
<evidence type="ECO:0000313" key="8">
    <source>
        <dbReference type="EMBL" id="KAK1764828.1"/>
    </source>
</evidence>
<dbReference type="EMBL" id="MU839018">
    <property type="protein sequence ID" value="KAK1764828.1"/>
    <property type="molecule type" value="Genomic_DNA"/>
</dbReference>
<dbReference type="PROSITE" id="PS50082">
    <property type="entry name" value="WD_REPEATS_2"/>
    <property type="match status" value="3"/>
</dbReference>
<feature type="non-terminal residue" evidence="8">
    <location>
        <position position="1153"/>
    </location>
</feature>
<dbReference type="AlphaFoldDB" id="A0AAJ0BUP3"/>
<dbReference type="Pfam" id="PF00400">
    <property type="entry name" value="WD40"/>
    <property type="match status" value="3"/>
</dbReference>
<keyword evidence="9" id="KW-1185">Reference proteome</keyword>
<evidence type="ECO:0000256" key="6">
    <source>
        <dbReference type="ARBA" id="ARBA00038255"/>
    </source>
</evidence>
<protein>
    <submittedName>
        <fullName evidence="8">WD40 repeat-like protein</fullName>
    </submittedName>
</protein>
<evidence type="ECO:0000256" key="5">
    <source>
        <dbReference type="ARBA" id="ARBA00022737"/>
    </source>
</evidence>